<name>A0A926QKB6_9BACL</name>
<evidence type="ECO:0000313" key="1">
    <source>
        <dbReference type="EMBL" id="MBD0382435.1"/>
    </source>
</evidence>
<sequence>MINNFCVENRQLFVGDVRIVGVASSSIFLIGDTETVSLSSMFDTPPESIIVSPFVPLPAET</sequence>
<reference evidence="1" key="1">
    <citation type="submission" date="2020-09" db="EMBL/GenBank/DDBJ databases">
        <title>Draft Genome Sequence of Paenibacillus sp. WST5.</title>
        <authorList>
            <person name="Bao Z."/>
        </authorList>
    </citation>
    <scope>NUCLEOTIDE SEQUENCE</scope>
    <source>
        <strain evidence="1">WST5</strain>
    </source>
</reference>
<dbReference type="RefSeq" id="WP_188176218.1">
    <property type="nucleotide sequence ID" value="NZ_JACVVD010000007.1"/>
</dbReference>
<comment type="caution">
    <text evidence="1">The sequence shown here is derived from an EMBL/GenBank/DDBJ whole genome shotgun (WGS) entry which is preliminary data.</text>
</comment>
<evidence type="ECO:0000313" key="2">
    <source>
        <dbReference type="Proteomes" id="UP000650466"/>
    </source>
</evidence>
<keyword evidence="2" id="KW-1185">Reference proteome</keyword>
<protein>
    <submittedName>
        <fullName evidence="1">Spore gernimation protein GerPD</fullName>
    </submittedName>
</protein>
<proteinExistence type="predicted"/>
<dbReference type="EMBL" id="JACVVD010000007">
    <property type="protein sequence ID" value="MBD0382435.1"/>
    <property type="molecule type" value="Genomic_DNA"/>
</dbReference>
<gene>
    <name evidence="1" type="ORF">ICC18_20155</name>
</gene>
<dbReference type="Proteomes" id="UP000650466">
    <property type="component" value="Unassembled WGS sequence"/>
</dbReference>
<accession>A0A926QKB6</accession>
<organism evidence="1 2">
    <name type="scientific">Paenibacillus sedimenti</name>
    <dbReference type="NCBI Taxonomy" id="2770274"/>
    <lineage>
        <taxon>Bacteria</taxon>
        <taxon>Bacillati</taxon>
        <taxon>Bacillota</taxon>
        <taxon>Bacilli</taxon>
        <taxon>Bacillales</taxon>
        <taxon>Paenibacillaceae</taxon>
        <taxon>Paenibacillus</taxon>
    </lineage>
</organism>
<dbReference type="AlphaFoldDB" id="A0A926QKB6"/>